<evidence type="ECO:0000256" key="2">
    <source>
        <dbReference type="ARBA" id="ARBA00022679"/>
    </source>
</evidence>
<dbReference type="InterPro" id="IPR022928">
    <property type="entry name" value="RNA_2'-PTrans_KptA"/>
</dbReference>
<evidence type="ECO:0000256" key="3">
    <source>
        <dbReference type="ARBA" id="ARBA00023027"/>
    </source>
</evidence>
<dbReference type="InterPro" id="IPR002745">
    <property type="entry name" value="Ptrans_KptA/Tpt1"/>
</dbReference>
<dbReference type="HAMAP" id="MF_00299">
    <property type="entry name" value="KptA"/>
    <property type="match status" value="1"/>
</dbReference>
<dbReference type="EMBL" id="OR769223">
    <property type="protein sequence ID" value="WQJ53460.1"/>
    <property type="molecule type" value="Genomic_DNA"/>
</dbReference>
<dbReference type="PANTHER" id="PTHR12684">
    <property type="entry name" value="PUTATIVE PHOSPHOTRANSFERASE"/>
    <property type="match status" value="1"/>
</dbReference>
<reference evidence="5 6" key="1">
    <citation type="submission" date="2023-11" db="EMBL/GenBank/DDBJ databases">
        <authorList>
            <person name="Cook R."/>
            <person name="Crisci M."/>
            <person name="Pye H."/>
            <person name="Adriaenssens E."/>
            <person name="Santini J."/>
        </authorList>
    </citation>
    <scope>NUCLEOTIDE SEQUENCE [LARGE SCALE GENOMIC DNA]</scope>
    <source>
        <strain evidence="5">Lak_Megaphage_Sonny</strain>
    </source>
</reference>
<dbReference type="SUPFAM" id="SSF56399">
    <property type="entry name" value="ADP-ribosylation"/>
    <property type="match status" value="1"/>
</dbReference>
<dbReference type="Pfam" id="PF01885">
    <property type="entry name" value="PTS_2-RNA"/>
    <property type="match status" value="1"/>
</dbReference>
<keyword evidence="2" id="KW-0808">Transferase</keyword>
<dbReference type="InterPro" id="IPR042080">
    <property type="entry name" value="RNA_2'-PTrans_N"/>
</dbReference>
<dbReference type="InterPro" id="IPR042081">
    <property type="entry name" value="RNA_2'-PTrans_C"/>
</dbReference>
<dbReference type="Proteomes" id="UP001358193">
    <property type="component" value="Segment"/>
</dbReference>
<evidence type="ECO:0000313" key="6">
    <source>
        <dbReference type="Proteomes" id="UP001358193"/>
    </source>
</evidence>
<sequence>MEQYTKKQLEEKSKELAFLLRHDTNYQFDKHGWRTINDLIDNHGYTFDMLDKIVSTDKKGRYEYNDDKTMIRACQGHSISVNPDLKEAIPPDTLFHGTATRFIEAINNEGIKKMSRNYVQLSENIETAQDVGKRHGSSVVLMIDTKKMHEDGIKFYLSSNNVWMTEYIDPKYIIFFIKNVD</sequence>
<evidence type="ECO:0000256" key="4">
    <source>
        <dbReference type="ARBA" id="ARBA00025212"/>
    </source>
</evidence>
<keyword evidence="3" id="KW-0520">NAD</keyword>
<evidence type="ECO:0000313" key="5">
    <source>
        <dbReference type="EMBL" id="WQJ53460.1"/>
    </source>
</evidence>
<dbReference type="Gene3D" id="1.10.10.970">
    <property type="entry name" value="RNA 2'-phosphotransferase, Tpt1/KptA family, N-terminal domain"/>
    <property type="match status" value="1"/>
</dbReference>
<evidence type="ECO:0000256" key="1">
    <source>
        <dbReference type="ARBA" id="ARBA00009836"/>
    </source>
</evidence>
<name>A0ABZ0Z5T9_9CAUD</name>
<dbReference type="Gene3D" id="3.20.170.30">
    <property type="match status" value="1"/>
</dbReference>
<accession>A0ABZ0Z5T9</accession>
<comment type="function">
    <text evidence="4">Removes the 2'-phosphate from RNA via an intermediate in which the phosphate is ADP-ribosylated by NAD followed by a presumed transesterification to release the RNA and generate ADP-ribose 1''-2''-cyclic phosphate (APPR&gt;P). May function as an ADP-ribosylase.</text>
</comment>
<keyword evidence="6" id="KW-1185">Reference proteome</keyword>
<organism evidence="5 6">
    <name type="scientific">phage Lak_Megaphage_Sonny</name>
    <dbReference type="NCBI Taxonomy" id="3109229"/>
    <lineage>
        <taxon>Viruses</taxon>
        <taxon>Duplodnaviria</taxon>
        <taxon>Heunggongvirae</taxon>
        <taxon>Uroviricota</taxon>
        <taxon>Caudoviricetes</taxon>
        <taxon>Caudoviricetes code 15 clade</taxon>
    </lineage>
</organism>
<comment type="similarity">
    <text evidence="1">Belongs to the KptA/TPT1 family.</text>
</comment>
<dbReference type="PANTHER" id="PTHR12684:SF2">
    <property type="entry name" value="TRNA 2'-PHOSPHOTRANSFERASE 1"/>
    <property type="match status" value="1"/>
</dbReference>
<proteinExistence type="inferred from homology"/>
<protein>
    <submittedName>
        <fullName evidence="5">RNA 2'-phosphotransferase</fullName>
    </submittedName>
</protein>